<dbReference type="OrthoDB" id="6122740at2759"/>
<sequence length="281" mass="32262">MEMRNKDGEMYKKSTMQSYRQGLQHHLSKTRDIDILKGDNFKKSKKAYQCMTKELKRLGMAAVEHCPAIADADMEKMYMFSIKIWKVFVDIMIHFGRRVRENLTTLTRQDFAVQPEPEGSDRCPVRSFVKYIRRLNPNCNKLFQQPKLTAKDGIHYGNIPLGHNKLGIYMNEISKAANLLREYTNHSCRATTVLILDEAQIPSRHNMSVTGHKPQAYLKTCSADDHDDSMDDLLKSLEVPRCIPKQSNSVDAASINQKAMPVPVFNNCSNITVNYNFIQKN</sequence>
<name>A0A8B6DJI9_MYTGA</name>
<dbReference type="AlphaFoldDB" id="A0A8B6DJI9"/>
<protein>
    <submittedName>
        <fullName evidence="1">Uncharacterized protein</fullName>
    </submittedName>
</protein>
<comment type="caution">
    <text evidence="1">The sequence shown here is derived from an EMBL/GenBank/DDBJ whole genome shotgun (WGS) entry which is preliminary data.</text>
</comment>
<keyword evidence="2" id="KW-1185">Reference proteome</keyword>
<dbReference type="PANTHER" id="PTHR21446">
    <property type="entry name" value="DUF3504 DOMAIN-CONTAINING PROTEIN"/>
    <property type="match status" value="1"/>
</dbReference>
<reference evidence="1" key="1">
    <citation type="submission" date="2018-11" db="EMBL/GenBank/DDBJ databases">
        <authorList>
            <person name="Alioto T."/>
            <person name="Alioto T."/>
        </authorList>
    </citation>
    <scope>NUCLEOTIDE SEQUENCE</scope>
</reference>
<dbReference type="InterPro" id="IPR052787">
    <property type="entry name" value="MAVS"/>
</dbReference>
<dbReference type="PANTHER" id="PTHR21446:SF12">
    <property type="entry name" value="POTASSIUM CHANNEL TETRAMERIZATION DOMAIN CONTAINING 1"/>
    <property type="match status" value="1"/>
</dbReference>
<organism evidence="1 2">
    <name type="scientific">Mytilus galloprovincialis</name>
    <name type="common">Mediterranean mussel</name>
    <dbReference type="NCBI Taxonomy" id="29158"/>
    <lineage>
        <taxon>Eukaryota</taxon>
        <taxon>Metazoa</taxon>
        <taxon>Spiralia</taxon>
        <taxon>Lophotrochozoa</taxon>
        <taxon>Mollusca</taxon>
        <taxon>Bivalvia</taxon>
        <taxon>Autobranchia</taxon>
        <taxon>Pteriomorphia</taxon>
        <taxon>Mytilida</taxon>
        <taxon>Mytiloidea</taxon>
        <taxon>Mytilidae</taxon>
        <taxon>Mytilinae</taxon>
        <taxon>Mytilus</taxon>
    </lineage>
</organism>
<accession>A0A8B6DJI9</accession>
<evidence type="ECO:0000313" key="1">
    <source>
        <dbReference type="EMBL" id="VDI20040.1"/>
    </source>
</evidence>
<dbReference type="Proteomes" id="UP000596742">
    <property type="component" value="Unassembled WGS sequence"/>
</dbReference>
<gene>
    <name evidence="1" type="ORF">MGAL_10B093528</name>
</gene>
<proteinExistence type="predicted"/>
<dbReference type="EMBL" id="UYJE01003539">
    <property type="protein sequence ID" value="VDI20040.1"/>
    <property type="molecule type" value="Genomic_DNA"/>
</dbReference>
<evidence type="ECO:0000313" key="2">
    <source>
        <dbReference type="Proteomes" id="UP000596742"/>
    </source>
</evidence>